<feature type="region of interest" description="Disordered" evidence="1">
    <location>
        <begin position="26"/>
        <end position="53"/>
    </location>
</feature>
<reference evidence="3" key="1">
    <citation type="journal article" date="2020" name="Stud. Mycol.">
        <title>101 Dothideomycetes genomes: a test case for predicting lifestyles and emergence of pathogens.</title>
        <authorList>
            <person name="Haridas S."/>
            <person name="Albert R."/>
            <person name="Binder M."/>
            <person name="Bloem J."/>
            <person name="Labutti K."/>
            <person name="Salamov A."/>
            <person name="Andreopoulos B."/>
            <person name="Baker S."/>
            <person name="Barry K."/>
            <person name="Bills G."/>
            <person name="Bluhm B."/>
            <person name="Cannon C."/>
            <person name="Castanera R."/>
            <person name="Culley D."/>
            <person name="Daum C."/>
            <person name="Ezra D."/>
            <person name="Gonzalez J."/>
            <person name="Henrissat B."/>
            <person name="Kuo A."/>
            <person name="Liang C."/>
            <person name="Lipzen A."/>
            <person name="Lutzoni F."/>
            <person name="Magnuson J."/>
            <person name="Mondo S."/>
            <person name="Nolan M."/>
            <person name="Ohm R."/>
            <person name="Pangilinan J."/>
            <person name="Park H.-J."/>
            <person name="Ramirez L."/>
            <person name="Alfaro M."/>
            <person name="Sun H."/>
            <person name="Tritt A."/>
            <person name="Yoshinaga Y."/>
            <person name="Zwiers L.-H."/>
            <person name="Turgeon B."/>
            <person name="Goodwin S."/>
            <person name="Spatafora J."/>
            <person name="Crous P."/>
            <person name="Grigoriev I."/>
        </authorList>
    </citation>
    <scope>NUCLEOTIDE SEQUENCE</scope>
    <source>
        <strain evidence="3">CBS 125425</strain>
    </source>
</reference>
<evidence type="ECO:0000256" key="1">
    <source>
        <dbReference type="SAM" id="MobiDB-lite"/>
    </source>
</evidence>
<keyword evidence="2" id="KW-0732">Signal</keyword>
<gene>
    <name evidence="3" type="ORF">EJ04DRAFT_513814</name>
</gene>
<evidence type="ECO:0000313" key="3">
    <source>
        <dbReference type="EMBL" id="KAF2732547.1"/>
    </source>
</evidence>
<dbReference type="AlphaFoldDB" id="A0A9P4QWN8"/>
<dbReference type="Proteomes" id="UP000799444">
    <property type="component" value="Unassembled WGS sequence"/>
</dbReference>
<comment type="caution">
    <text evidence="3">The sequence shown here is derived from an EMBL/GenBank/DDBJ whole genome shotgun (WGS) entry which is preliminary data.</text>
</comment>
<evidence type="ECO:0000313" key="4">
    <source>
        <dbReference type="Proteomes" id="UP000799444"/>
    </source>
</evidence>
<feature type="region of interest" description="Disordered" evidence="1">
    <location>
        <begin position="77"/>
        <end position="99"/>
    </location>
</feature>
<feature type="chain" id="PRO_5040306239" description="Secreted protein" evidence="2">
    <location>
        <begin position="26"/>
        <end position="99"/>
    </location>
</feature>
<keyword evidence="4" id="KW-1185">Reference proteome</keyword>
<evidence type="ECO:0000256" key="2">
    <source>
        <dbReference type="SAM" id="SignalP"/>
    </source>
</evidence>
<dbReference type="EMBL" id="ML996175">
    <property type="protein sequence ID" value="KAF2732547.1"/>
    <property type="molecule type" value="Genomic_DNA"/>
</dbReference>
<proteinExistence type="predicted"/>
<sequence length="99" mass="10933">MRRGSQAPGPARWLHFVAWVREALGASASSTSQNSCPRTRGKSDPLPLSWTRDHPTLLVRRQSPRPTSRACTDVVVGSAHMKRRPPTTKLVRSLHAAVQ</sequence>
<accession>A0A9P4QWN8</accession>
<evidence type="ECO:0008006" key="5">
    <source>
        <dbReference type="Google" id="ProtNLM"/>
    </source>
</evidence>
<organism evidence="3 4">
    <name type="scientific">Polyplosphaeria fusca</name>
    <dbReference type="NCBI Taxonomy" id="682080"/>
    <lineage>
        <taxon>Eukaryota</taxon>
        <taxon>Fungi</taxon>
        <taxon>Dikarya</taxon>
        <taxon>Ascomycota</taxon>
        <taxon>Pezizomycotina</taxon>
        <taxon>Dothideomycetes</taxon>
        <taxon>Pleosporomycetidae</taxon>
        <taxon>Pleosporales</taxon>
        <taxon>Tetraplosphaeriaceae</taxon>
        <taxon>Polyplosphaeria</taxon>
    </lineage>
</organism>
<protein>
    <recommendedName>
        <fullName evidence="5">Secreted protein</fullName>
    </recommendedName>
</protein>
<feature type="compositionally biased region" description="Polar residues" evidence="1">
    <location>
        <begin position="27"/>
        <end position="37"/>
    </location>
</feature>
<feature type="signal peptide" evidence="2">
    <location>
        <begin position="1"/>
        <end position="25"/>
    </location>
</feature>
<name>A0A9P4QWN8_9PLEO</name>